<keyword evidence="2" id="KW-1185">Reference proteome</keyword>
<dbReference type="AlphaFoldDB" id="A0A9E7KAU1"/>
<dbReference type="Gene3D" id="3.80.10.10">
    <property type="entry name" value="Ribonuclease Inhibitor"/>
    <property type="match status" value="1"/>
</dbReference>
<accession>A0A9E7KAU1</accession>
<dbReference type="EMBL" id="CP097508">
    <property type="protein sequence ID" value="URE13313.1"/>
    <property type="molecule type" value="Genomic_DNA"/>
</dbReference>
<dbReference type="PANTHER" id="PTHR36766:SF70">
    <property type="entry name" value="DISEASE RESISTANCE PROTEIN RGA4"/>
    <property type="match status" value="1"/>
</dbReference>
<evidence type="ECO:0000313" key="2">
    <source>
        <dbReference type="Proteomes" id="UP001055439"/>
    </source>
</evidence>
<sequence>MNEWVTTHPSIQLLLQGDAKSDIFELQLRKFKFYGDGGTFRSLRSLIFSEMLMLERWMKAKGEGAMFPRLGRLMLIQCPKFKELHVRLPSQWRLTLSVWLNNDKLLSSEFVGWQNLEGVGWLEISGCEELRCLPPGLMHLESLEWLEISRCNNLIALPDWLAQLKSLVYLTVRDCTRLSFIPERLKPSSHSNYRIEGCPKLQL</sequence>
<reference evidence="1" key="1">
    <citation type="submission" date="2022-05" db="EMBL/GenBank/DDBJ databases">
        <title>The Musa troglodytarum L. genome provides insights into the mechanism of non-climacteric behaviour and enrichment of carotenoids.</title>
        <authorList>
            <person name="Wang J."/>
        </authorList>
    </citation>
    <scope>NUCLEOTIDE SEQUENCE</scope>
    <source>
        <tissue evidence="1">Leaf</tissue>
    </source>
</reference>
<dbReference type="PANTHER" id="PTHR36766">
    <property type="entry name" value="PLANT BROAD-SPECTRUM MILDEW RESISTANCE PROTEIN RPW8"/>
    <property type="match status" value="1"/>
</dbReference>
<dbReference type="Proteomes" id="UP001055439">
    <property type="component" value="Chromosome 6"/>
</dbReference>
<proteinExistence type="predicted"/>
<dbReference type="OrthoDB" id="2018467at2759"/>
<name>A0A9E7KAU1_9LILI</name>
<protein>
    <submittedName>
        <fullName evidence="1">Resistance protein</fullName>
    </submittedName>
</protein>
<organism evidence="1 2">
    <name type="scientific">Musa troglodytarum</name>
    <name type="common">fe'i banana</name>
    <dbReference type="NCBI Taxonomy" id="320322"/>
    <lineage>
        <taxon>Eukaryota</taxon>
        <taxon>Viridiplantae</taxon>
        <taxon>Streptophyta</taxon>
        <taxon>Embryophyta</taxon>
        <taxon>Tracheophyta</taxon>
        <taxon>Spermatophyta</taxon>
        <taxon>Magnoliopsida</taxon>
        <taxon>Liliopsida</taxon>
        <taxon>Zingiberales</taxon>
        <taxon>Musaceae</taxon>
        <taxon>Musa</taxon>
    </lineage>
</organism>
<dbReference type="InterPro" id="IPR032675">
    <property type="entry name" value="LRR_dom_sf"/>
</dbReference>
<evidence type="ECO:0000313" key="1">
    <source>
        <dbReference type="EMBL" id="URE13313.1"/>
    </source>
</evidence>
<gene>
    <name evidence="1" type="ORF">MUK42_04777</name>
</gene>
<dbReference type="SUPFAM" id="SSF52047">
    <property type="entry name" value="RNI-like"/>
    <property type="match status" value="1"/>
</dbReference>